<dbReference type="Proteomes" id="UP000193648">
    <property type="component" value="Unassembled WGS sequence"/>
</dbReference>
<dbReference type="InParanoid" id="A0A1Y2GND8"/>
<feature type="transmembrane region" description="Helical" evidence="1">
    <location>
        <begin position="32"/>
        <end position="57"/>
    </location>
</feature>
<evidence type="ECO:0000313" key="2">
    <source>
        <dbReference type="EMBL" id="ORZ12494.1"/>
    </source>
</evidence>
<gene>
    <name evidence="2" type="ORF">BCR41DRAFT_356176</name>
</gene>
<evidence type="ECO:0000313" key="3">
    <source>
        <dbReference type="Proteomes" id="UP000193648"/>
    </source>
</evidence>
<protein>
    <submittedName>
        <fullName evidence="2">Uncharacterized protein</fullName>
    </submittedName>
</protein>
<dbReference type="RefSeq" id="XP_021880113.1">
    <property type="nucleotide sequence ID" value="XM_022024602.1"/>
</dbReference>
<name>A0A1Y2GND8_9FUNG</name>
<accession>A0A1Y2GND8</accession>
<dbReference type="EMBL" id="MCFF01000025">
    <property type="protein sequence ID" value="ORZ12494.1"/>
    <property type="molecule type" value="Genomic_DNA"/>
</dbReference>
<proteinExistence type="predicted"/>
<keyword evidence="1" id="KW-1133">Transmembrane helix</keyword>
<sequence>MIGRSHVWMLRHIVVLWSLILSMFLNRCSMSILLFLLQVWVMHCMECWYLVMVLHGLSRDAVRKKGS</sequence>
<feature type="transmembrane region" description="Helical" evidence="1">
    <location>
        <begin position="7"/>
        <end position="26"/>
    </location>
</feature>
<keyword evidence="1" id="KW-0472">Membrane</keyword>
<evidence type="ECO:0000256" key="1">
    <source>
        <dbReference type="SAM" id="Phobius"/>
    </source>
</evidence>
<reference evidence="2 3" key="1">
    <citation type="submission" date="2016-07" db="EMBL/GenBank/DDBJ databases">
        <title>Pervasive Adenine N6-methylation of Active Genes in Fungi.</title>
        <authorList>
            <consortium name="DOE Joint Genome Institute"/>
            <person name="Mondo S.J."/>
            <person name="Dannebaum R.O."/>
            <person name="Kuo R.C."/>
            <person name="Labutti K."/>
            <person name="Haridas S."/>
            <person name="Kuo A."/>
            <person name="Salamov A."/>
            <person name="Ahrendt S.R."/>
            <person name="Lipzen A."/>
            <person name="Sullivan W."/>
            <person name="Andreopoulos W.B."/>
            <person name="Clum A."/>
            <person name="Lindquist E."/>
            <person name="Daum C."/>
            <person name="Ramamoorthy G.K."/>
            <person name="Gryganskyi A."/>
            <person name="Culley D."/>
            <person name="Magnuson J.K."/>
            <person name="James T.Y."/>
            <person name="O'Malley M.A."/>
            <person name="Stajich J.E."/>
            <person name="Spatafora J.W."/>
            <person name="Visel A."/>
            <person name="Grigoriev I.V."/>
        </authorList>
    </citation>
    <scope>NUCLEOTIDE SEQUENCE [LARGE SCALE GENOMIC DNA]</scope>
    <source>
        <strain evidence="2 3">NRRL 3116</strain>
    </source>
</reference>
<keyword evidence="3" id="KW-1185">Reference proteome</keyword>
<comment type="caution">
    <text evidence="2">The sequence shown here is derived from an EMBL/GenBank/DDBJ whole genome shotgun (WGS) entry which is preliminary data.</text>
</comment>
<dbReference type="AlphaFoldDB" id="A0A1Y2GND8"/>
<organism evidence="2 3">
    <name type="scientific">Lobosporangium transversale</name>
    <dbReference type="NCBI Taxonomy" id="64571"/>
    <lineage>
        <taxon>Eukaryota</taxon>
        <taxon>Fungi</taxon>
        <taxon>Fungi incertae sedis</taxon>
        <taxon>Mucoromycota</taxon>
        <taxon>Mortierellomycotina</taxon>
        <taxon>Mortierellomycetes</taxon>
        <taxon>Mortierellales</taxon>
        <taxon>Mortierellaceae</taxon>
        <taxon>Lobosporangium</taxon>
    </lineage>
</organism>
<keyword evidence="1" id="KW-0812">Transmembrane</keyword>
<dbReference type="GeneID" id="33566446"/>